<reference evidence="6 7" key="1">
    <citation type="submission" date="2022-02" db="EMBL/GenBank/DDBJ databases">
        <title>Draft genome sequence of Mezorhizobium retamae strain IRAMC:0171 isolated from Retama raetam nodules.</title>
        <authorList>
            <person name="Bengaied R."/>
            <person name="Sbissi I."/>
            <person name="Huber K."/>
            <person name="Ghodbane F."/>
            <person name="Nouioui I."/>
            <person name="Tarhouni M."/>
            <person name="Gtari M."/>
        </authorList>
    </citation>
    <scope>NUCLEOTIDE SEQUENCE [LARGE SCALE GENOMIC DNA]</scope>
    <source>
        <strain evidence="6 7">IRAMC:0171</strain>
    </source>
</reference>
<dbReference type="PANTHER" id="PTHR42978:SF6">
    <property type="entry name" value="QUORUM-QUENCHING LACTONASE YTNP-RELATED"/>
    <property type="match status" value="1"/>
</dbReference>
<keyword evidence="4" id="KW-0862">Zinc</keyword>
<evidence type="ECO:0000256" key="1">
    <source>
        <dbReference type="ARBA" id="ARBA00007749"/>
    </source>
</evidence>
<dbReference type="Pfam" id="PF00753">
    <property type="entry name" value="Lactamase_B"/>
    <property type="match status" value="1"/>
</dbReference>
<comment type="caution">
    <text evidence="6">The sequence shown here is derived from an EMBL/GenBank/DDBJ whole genome shotgun (WGS) entry which is preliminary data.</text>
</comment>
<protein>
    <submittedName>
        <fullName evidence="6">MBL fold metallo-hydrolase</fullName>
    </submittedName>
</protein>
<dbReference type="InterPro" id="IPR036866">
    <property type="entry name" value="RibonucZ/Hydroxyglut_hydro"/>
</dbReference>
<dbReference type="InterPro" id="IPR001279">
    <property type="entry name" value="Metallo-B-lactamas"/>
</dbReference>
<evidence type="ECO:0000313" key="7">
    <source>
        <dbReference type="Proteomes" id="UP001201701"/>
    </source>
</evidence>
<dbReference type="PANTHER" id="PTHR42978">
    <property type="entry name" value="QUORUM-QUENCHING LACTONASE YTNP-RELATED-RELATED"/>
    <property type="match status" value="1"/>
</dbReference>
<keyword evidence="2" id="KW-0479">Metal-binding</keyword>
<sequence length="323" mass="33974">MNINRRTFGLGALGAGALFLSDASPFRVVPAIAEPVAQPLPAAHRFQLGEFEITALSDGYTPLGLELFPAADPAVAEAMLTKAFLPPKIVPTSVNAFLLKKGEQTILIDTGAASVMGPSLGHVPEGLAAAGVKPDAIETVIITHLHGDHANGLLAGANNAAFPNAEIVLSKPELAFWTDDGIMSRAPKEVHPFFEAARADVAPYKGKIRQIEGEAEIAPGITAVPAPGHTPGHVLLRISSGDANLLIITDVIHSAALQFAKPEWAIAFDVDQKQAIETRKKVLDMAAADKMLIAGSHLPFPGFGHVSREGDAFGYIPAHWPSL</sequence>
<dbReference type="RefSeq" id="WP_239368530.1">
    <property type="nucleotide sequence ID" value="NZ_JAKREW010000024.1"/>
</dbReference>
<dbReference type="CDD" id="cd07720">
    <property type="entry name" value="OPHC2-like_MBL-fold"/>
    <property type="match status" value="1"/>
</dbReference>
<evidence type="ECO:0000256" key="4">
    <source>
        <dbReference type="ARBA" id="ARBA00022833"/>
    </source>
</evidence>
<evidence type="ECO:0000256" key="2">
    <source>
        <dbReference type="ARBA" id="ARBA00022723"/>
    </source>
</evidence>
<proteinExistence type="inferred from homology"/>
<evidence type="ECO:0000313" key="6">
    <source>
        <dbReference type="EMBL" id="MCG7507410.1"/>
    </source>
</evidence>
<dbReference type="SUPFAM" id="SSF56281">
    <property type="entry name" value="Metallo-hydrolase/oxidoreductase"/>
    <property type="match status" value="1"/>
</dbReference>
<dbReference type="EMBL" id="JAKREW010000024">
    <property type="protein sequence ID" value="MCG7507410.1"/>
    <property type="molecule type" value="Genomic_DNA"/>
</dbReference>
<dbReference type="Proteomes" id="UP001201701">
    <property type="component" value="Unassembled WGS sequence"/>
</dbReference>
<feature type="domain" description="Metallo-beta-lactamase" evidence="5">
    <location>
        <begin position="93"/>
        <end position="297"/>
    </location>
</feature>
<dbReference type="SMART" id="SM00849">
    <property type="entry name" value="Lactamase_B"/>
    <property type="match status" value="1"/>
</dbReference>
<gene>
    <name evidence="6" type="ORF">L4923_20455</name>
</gene>
<evidence type="ECO:0000256" key="3">
    <source>
        <dbReference type="ARBA" id="ARBA00022801"/>
    </source>
</evidence>
<name>A0ABS9QJ16_9HYPH</name>
<keyword evidence="7" id="KW-1185">Reference proteome</keyword>
<evidence type="ECO:0000259" key="5">
    <source>
        <dbReference type="SMART" id="SM00849"/>
    </source>
</evidence>
<organism evidence="6 7">
    <name type="scientific">Mesorhizobium retamae</name>
    <dbReference type="NCBI Taxonomy" id="2912854"/>
    <lineage>
        <taxon>Bacteria</taxon>
        <taxon>Pseudomonadati</taxon>
        <taxon>Pseudomonadota</taxon>
        <taxon>Alphaproteobacteria</taxon>
        <taxon>Hyphomicrobiales</taxon>
        <taxon>Phyllobacteriaceae</taxon>
        <taxon>Mesorhizobium</taxon>
    </lineage>
</organism>
<dbReference type="Gene3D" id="3.60.15.10">
    <property type="entry name" value="Ribonuclease Z/Hydroxyacylglutathione hydrolase-like"/>
    <property type="match status" value="1"/>
</dbReference>
<keyword evidence="3" id="KW-0378">Hydrolase</keyword>
<accession>A0ABS9QJ16</accession>
<dbReference type="InterPro" id="IPR051013">
    <property type="entry name" value="MBL_superfamily_lactonases"/>
</dbReference>
<comment type="similarity">
    <text evidence="1">Belongs to the metallo-beta-lactamase superfamily.</text>
</comment>